<dbReference type="PANTHER" id="PTHR43636:SF2">
    <property type="entry name" value="ELONGATION FACTOR G, MITOCHONDRIAL"/>
    <property type="match status" value="1"/>
</dbReference>
<dbReference type="Gene3D" id="3.30.70.870">
    <property type="entry name" value="Elongation Factor G (Translational Gtpase), domain 3"/>
    <property type="match status" value="1"/>
</dbReference>
<feature type="transmembrane region" description="Helical" evidence="6">
    <location>
        <begin position="198"/>
        <end position="219"/>
    </location>
</feature>
<evidence type="ECO:0000313" key="9">
    <source>
        <dbReference type="Proteomes" id="UP000289738"/>
    </source>
</evidence>
<dbReference type="Gene3D" id="3.30.230.10">
    <property type="match status" value="2"/>
</dbReference>
<dbReference type="AlphaFoldDB" id="A0A445ABG9"/>
<keyword evidence="2" id="KW-0251">Elongation factor</keyword>
<dbReference type="Pfam" id="PF14492">
    <property type="entry name" value="EFG_III"/>
    <property type="match status" value="1"/>
</dbReference>
<dbReference type="InterPro" id="IPR020568">
    <property type="entry name" value="Ribosomal_Su5_D2-typ_SF"/>
</dbReference>
<dbReference type="InterPro" id="IPR041095">
    <property type="entry name" value="EFG_II"/>
</dbReference>
<sequence>MTSMNVPEPVMSLAVQPVSKDSGGQKEDPTFRVGLDPESGQTIISGMGELHLDIYVERSRREYKVDATVGKPHVNFRETVTQRADFDYLHKKQSGGQGQYGRVIGYIEPLRAGSPTKFEFENLLVGQAIPSGFIPAIEKDGAADAVDSSELAFKLASIYAFRQCYTASRPFILEPVMLVELKVPTEFQGAVAGDINKWGSYFILSLFLFSNGLFMILVYL</sequence>
<dbReference type="InterPro" id="IPR005517">
    <property type="entry name" value="Transl_elong_EFG/EF2_IV"/>
</dbReference>
<evidence type="ECO:0000313" key="8">
    <source>
        <dbReference type="EMBL" id="RYR23718.1"/>
    </source>
</evidence>
<accession>A0A445ABG9</accession>
<dbReference type="InterPro" id="IPR014721">
    <property type="entry name" value="Ribsml_uS5_D2-typ_fold_subgr"/>
</dbReference>
<dbReference type="CDD" id="cd16262">
    <property type="entry name" value="EFG_III"/>
    <property type="match status" value="1"/>
</dbReference>
<dbReference type="GO" id="GO:0005739">
    <property type="term" value="C:mitochondrion"/>
    <property type="evidence" value="ECO:0007669"/>
    <property type="project" value="TreeGrafter"/>
</dbReference>
<dbReference type="GO" id="GO:0005525">
    <property type="term" value="F:GTP binding"/>
    <property type="evidence" value="ECO:0007669"/>
    <property type="project" value="UniProtKB-KW"/>
</dbReference>
<dbReference type="GO" id="GO:0070125">
    <property type="term" value="P:mitochondrial translational elongation"/>
    <property type="evidence" value="ECO:0007669"/>
    <property type="project" value="TreeGrafter"/>
</dbReference>
<keyword evidence="6" id="KW-1133">Transmembrane helix</keyword>
<reference evidence="8 9" key="1">
    <citation type="submission" date="2019-01" db="EMBL/GenBank/DDBJ databases">
        <title>Sequencing of cultivated peanut Arachis hypogaea provides insights into genome evolution and oil improvement.</title>
        <authorList>
            <person name="Chen X."/>
        </authorList>
    </citation>
    <scope>NUCLEOTIDE SEQUENCE [LARGE SCALE GENOMIC DNA]</scope>
    <source>
        <strain evidence="9">cv. Fuhuasheng</strain>
        <tissue evidence="8">Leaves</tissue>
    </source>
</reference>
<dbReference type="GO" id="GO:0003746">
    <property type="term" value="F:translation elongation factor activity"/>
    <property type="evidence" value="ECO:0007669"/>
    <property type="project" value="UniProtKB-KW"/>
</dbReference>
<organism evidence="8 9">
    <name type="scientific">Arachis hypogaea</name>
    <name type="common">Peanut</name>
    <dbReference type="NCBI Taxonomy" id="3818"/>
    <lineage>
        <taxon>Eukaryota</taxon>
        <taxon>Viridiplantae</taxon>
        <taxon>Streptophyta</taxon>
        <taxon>Embryophyta</taxon>
        <taxon>Tracheophyta</taxon>
        <taxon>Spermatophyta</taxon>
        <taxon>Magnoliopsida</taxon>
        <taxon>eudicotyledons</taxon>
        <taxon>Gunneridae</taxon>
        <taxon>Pentapetalae</taxon>
        <taxon>rosids</taxon>
        <taxon>fabids</taxon>
        <taxon>Fabales</taxon>
        <taxon>Fabaceae</taxon>
        <taxon>Papilionoideae</taxon>
        <taxon>50 kb inversion clade</taxon>
        <taxon>dalbergioids sensu lato</taxon>
        <taxon>Dalbergieae</taxon>
        <taxon>Pterocarpus clade</taxon>
        <taxon>Arachis</taxon>
    </lineage>
</organism>
<evidence type="ECO:0000259" key="7">
    <source>
        <dbReference type="SMART" id="SM00889"/>
    </source>
</evidence>
<keyword evidence="1" id="KW-0547">Nucleotide-binding</keyword>
<dbReference type="Proteomes" id="UP000289738">
    <property type="component" value="Chromosome B02"/>
</dbReference>
<proteinExistence type="predicted"/>
<feature type="domain" description="Translation elongation factor EFG/EF2" evidence="7">
    <location>
        <begin position="73"/>
        <end position="169"/>
    </location>
</feature>
<dbReference type="EMBL" id="SDMP01000012">
    <property type="protein sequence ID" value="RYR23718.1"/>
    <property type="molecule type" value="Genomic_DNA"/>
</dbReference>
<dbReference type="SUPFAM" id="SSF54980">
    <property type="entry name" value="EF-G C-terminal domain-like"/>
    <property type="match status" value="1"/>
</dbReference>
<evidence type="ECO:0000256" key="5">
    <source>
        <dbReference type="SAM" id="MobiDB-lite"/>
    </source>
</evidence>
<dbReference type="SMART" id="SM00889">
    <property type="entry name" value="EFG_IV"/>
    <property type="match status" value="1"/>
</dbReference>
<keyword evidence="9" id="KW-1185">Reference proteome</keyword>
<evidence type="ECO:0000256" key="1">
    <source>
        <dbReference type="ARBA" id="ARBA00022741"/>
    </source>
</evidence>
<dbReference type="InterPro" id="IPR009022">
    <property type="entry name" value="EFG_III"/>
</dbReference>
<evidence type="ECO:0000256" key="2">
    <source>
        <dbReference type="ARBA" id="ARBA00022768"/>
    </source>
</evidence>
<dbReference type="Pfam" id="PF03764">
    <property type="entry name" value="EFG_IV"/>
    <property type="match status" value="1"/>
</dbReference>
<name>A0A445ABG9_ARAHY</name>
<dbReference type="FunFam" id="3.30.70.870:FF:000001">
    <property type="entry name" value="Elongation factor G"/>
    <property type="match status" value="1"/>
</dbReference>
<keyword evidence="4" id="KW-0342">GTP-binding</keyword>
<dbReference type="GO" id="GO:0003924">
    <property type="term" value="F:GTPase activity"/>
    <property type="evidence" value="ECO:0007669"/>
    <property type="project" value="TreeGrafter"/>
</dbReference>
<keyword evidence="3" id="KW-0648">Protein biosynthesis</keyword>
<keyword evidence="6" id="KW-0812">Transmembrane</keyword>
<evidence type="ECO:0000256" key="6">
    <source>
        <dbReference type="SAM" id="Phobius"/>
    </source>
</evidence>
<dbReference type="SUPFAM" id="SSF54211">
    <property type="entry name" value="Ribosomal protein S5 domain 2-like"/>
    <property type="match status" value="1"/>
</dbReference>
<comment type="caution">
    <text evidence="8">The sequence shown here is derived from an EMBL/GenBank/DDBJ whole genome shotgun (WGS) entry which is preliminary data.</text>
</comment>
<protein>
    <recommendedName>
        <fullName evidence="7">Translation elongation factor EFG/EF2 domain-containing protein</fullName>
    </recommendedName>
</protein>
<evidence type="ECO:0000256" key="3">
    <source>
        <dbReference type="ARBA" id="ARBA00022917"/>
    </source>
</evidence>
<dbReference type="PANTHER" id="PTHR43636">
    <property type="entry name" value="ELONGATION FACTOR G, MITOCHONDRIAL"/>
    <property type="match status" value="1"/>
</dbReference>
<dbReference type="InterPro" id="IPR035647">
    <property type="entry name" value="EFG_III/V"/>
</dbReference>
<gene>
    <name evidence="8" type="ORF">Ahy_B02g057202</name>
</gene>
<evidence type="ECO:0000256" key="4">
    <source>
        <dbReference type="ARBA" id="ARBA00023134"/>
    </source>
</evidence>
<keyword evidence="6" id="KW-0472">Membrane</keyword>
<feature type="region of interest" description="Disordered" evidence="5">
    <location>
        <begin position="1"/>
        <end position="30"/>
    </location>
</feature>